<keyword evidence="6" id="KW-1185">Reference proteome</keyword>
<name>A0ABX1GN38_9FLAO</name>
<feature type="domain" description="HTH araC/xylS-type" evidence="4">
    <location>
        <begin position="249"/>
        <end position="345"/>
    </location>
</feature>
<dbReference type="PANTHER" id="PTHR43280">
    <property type="entry name" value="ARAC-FAMILY TRANSCRIPTIONAL REGULATOR"/>
    <property type="match status" value="1"/>
</dbReference>
<dbReference type="RefSeq" id="WP_168551523.1">
    <property type="nucleotide sequence ID" value="NZ_JAAWWL010000001.1"/>
</dbReference>
<evidence type="ECO:0000313" key="5">
    <source>
        <dbReference type="EMBL" id="NKI31342.1"/>
    </source>
</evidence>
<dbReference type="InterPro" id="IPR018060">
    <property type="entry name" value="HTH_AraC"/>
</dbReference>
<dbReference type="InterPro" id="IPR020449">
    <property type="entry name" value="Tscrpt_reg_AraC-type_HTH"/>
</dbReference>
<dbReference type="SUPFAM" id="SSF46689">
    <property type="entry name" value="Homeodomain-like"/>
    <property type="match status" value="2"/>
</dbReference>
<dbReference type="SMART" id="SM00342">
    <property type="entry name" value="HTH_ARAC"/>
    <property type="match status" value="2"/>
</dbReference>
<dbReference type="PANTHER" id="PTHR43280:SF32">
    <property type="entry name" value="TRANSCRIPTIONAL REGULATORY PROTEIN"/>
    <property type="match status" value="1"/>
</dbReference>
<dbReference type="EMBL" id="JAAWWL010000001">
    <property type="protein sequence ID" value="NKI31342.1"/>
    <property type="molecule type" value="Genomic_DNA"/>
</dbReference>
<dbReference type="Proteomes" id="UP000718451">
    <property type="component" value="Unassembled WGS sequence"/>
</dbReference>
<dbReference type="Pfam" id="PF12833">
    <property type="entry name" value="HTH_18"/>
    <property type="match status" value="2"/>
</dbReference>
<evidence type="ECO:0000313" key="6">
    <source>
        <dbReference type="Proteomes" id="UP000718451"/>
    </source>
</evidence>
<keyword evidence="3" id="KW-0804">Transcription</keyword>
<evidence type="ECO:0000256" key="3">
    <source>
        <dbReference type="ARBA" id="ARBA00023163"/>
    </source>
</evidence>
<gene>
    <name evidence="5" type="ORF">HCU67_05255</name>
</gene>
<dbReference type="PRINTS" id="PR00032">
    <property type="entry name" value="HTHARAC"/>
</dbReference>
<proteinExistence type="predicted"/>
<dbReference type="InterPro" id="IPR018062">
    <property type="entry name" value="HTH_AraC-typ_CS"/>
</dbReference>
<keyword evidence="1" id="KW-0805">Transcription regulation</keyword>
<sequence>MVKKFYPEIDNVYFINQYTFFHILSGSGSIQVDFKNYTDWQDKAIYLEQGQYIKFLSDDFEVRKIEFHDKQQFYNKEVRVLFKHLVSLGYIDFTECADCQNFLSKTIFSDDASDIIDISSKQWYWQNPFHANKNEYQVIFDVKEIIDNEFKNQLSNADLTNLISENGYEAQALVKDKVGLTIKSLFSNKRILESKKEIAFTDKSIQEVAFDMGYKDPAYFNRVFKNNTSLTPAEFRKNFNFQTSDTFTQNILELLKLHHTENRSLEFYADKMNLSVKALSKKTRIKLNASLGQLIRNELLNTAKRMLLQGAPIKEVAFKLGFEEANHFSAFFKRYSNQTPSEFKN</sequence>
<evidence type="ECO:0000256" key="2">
    <source>
        <dbReference type="ARBA" id="ARBA00023125"/>
    </source>
</evidence>
<comment type="caution">
    <text evidence="5">The sequence shown here is derived from an EMBL/GenBank/DDBJ whole genome shotgun (WGS) entry which is preliminary data.</text>
</comment>
<reference evidence="5 6" key="1">
    <citation type="submission" date="2020-04" db="EMBL/GenBank/DDBJ databases">
        <authorList>
            <person name="Yoon J."/>
        </authorList>
    </citation>
    <scope>NUCLEOTIDE SEQUENCE [LARGE SCALE GENOMIC DNA]</scope>
    <source>
        <strain evidence="5 6">DJ-13</strain>
    </source>
</reference>
<dbReference type="Gene3D" id="1.10.10.60">
    <property type="entry name" value="Homeodomain-like"/>
    <property type="match status" value="2"/>
</dbReference>
<dbReference type="PROSITE" id="PS01124">
    <property type="entry name" value="HTH_ARAC_FAMILY_2"/>
    <property type="match status" value="2"/>
</dbReference>
<keyword evidence="2" id="KW-0238">DNA-binding</keyword>
<feature type="domain" description="HTH araC/xylS-type" evidence="4">
    <location>
        <begin position="140"/>
        <end position="238"/>
    </location>
</feature>
<dbReference type="InterPro" id="IPR009057">
    <property type="entry name" value="Homeodomain-like_sf"/>
</dbReference>
<protein>
    <submittedName>
        <fullName evidence="5">AraC family transcriptional regulator</fullName>
    </submittedName>
</protein>
<evidence type="ECO:0000259" key="4">
    <source>
        <dbReference type="PROSITE" id="PS01124"/>
    </source>
</evidence>
<accession>A0ABX1GN38</accession>
<evidence type="ECO:0000256" key="1">
    <source>
        <dbReference type="ARBA" id="ARBA00023015"/>
    </source>
</evidence>
<dbReference type="PROSITE" id="PS00041">
    <property type="entry name" value="HTH_ARAC_FAMILY_1"/>
    <property type="match status" value="1"/>
</dbReference>
<organism evidence="5 6">
    <name type="scientific">Croceivirga thetidis</name>
    <dbReference type="NCBI Taxonomy" id="2721623"/>
    <lineage>
        <taxon>Bacteria</taxon>
        <taxon>Pseudomonadati</taxon>
        <taxon>Bacteroidota</taxon>
        <taxon>Flavobacteriia</taxon>
        <taxon>Flavobacteriales</taxon>
        <taxon>Flavobacteriaceae</taxon>
        <taxon>Croceivirga</taxon>
    </lineage>
</organism>